<keyword evidence="2 4" id="KW-0548">Nucleotidyltransferase</keyword>
<dbReference type="RefSeq" id="WP_092380388.1">
    <property type="nucleotide sequence ID" value="NZ_LT629797.1"/>
</dbReference>
<dbReference type="PANTHER" id="PTHR43793:SF1">
    <property type="entry name" value="FAD SYNTHASE"/>
    <property type="match status" value="1"/>
</dbReference>
<evidence type="ECO:0000313" key="5">
    <source>
        <dbReference type="Proteomes" id="UP000198675"/>
    </source>
</evidence>
<evidence type="ECO:0000259" key="3">
    <source>
        <dbReference type="Pfam" id="PF01467"/>
    </source>
</evidence>
<organism evidence="4 5">
    <name type="scientific">Pseudomonas sihuiensis</name>
    <dbReference type="NCBI Taxonomy" id="1274359"/>
    <lineage>
        <taxon>Bacteria</taxon>
        <taxon>Pseudomonadati</taxon>
        <taxon>Pseudomonadota</taxon>
        <taxon>Gammaproteobacteria</taxon>
        <taxon>Pseudomonadales</taxon>
        <taxon>Pseudomonadaceae</taxon>
        <taxon>Pseudomonas</taxon>
    </lineage>
</organism>
<keyword evidence="5" id="KW-1185">Reference proteome</keyword>
<dbReference type="AlphaFoldDB" id="A0A1H2LPL1"/>
<gene>
    <name evidence="4" type="ORF">SAMN05216363_1933</name>
</gene>
<reference evidence="5" key="1">
    <citation type="submission" date="2016-10" db="EMBL/GenBank/DDBJ databases">
        <authorList>
            <person name="Varghese N."/>
            <person name="Submissions S."/>
        </authorList>
    </citation>
    <scope>NUCLEOTIDE SEQUENCE [LARGE SCALE GENOMIC DNA]</scope>
    <source>
        <strain evidence="5">KCTC 32246</strain>
    </source>
</reference>
<feature type="domain" description="Cytidyltransferase-like" evidence="3">
    <location>
        <begin position="6"/>
        <end position="124"/>
    </location>
</feature>
<dbReference type="SUPFAM" id="SSF52374">
    <property type="entry name" value="Nucleotidylyl transferase"/>
    <property type="match status" value="1"/>
</dbReference>
<dbReference type="Gene3D" id="3.40.50.620">
    <property type="entry name" value="HUPs"/>
    <property type="match status" value="1"/>
</dbReference>
<proteinExistence type="predicted"/>
<evidence type="ECO:0000313" key="4">
    <source>
        <dbReference type="EMBL" id="SDU82618.1"/>
    </source>
</evidence>
<dbReference type="Pfam" id="PF01467">
    <property type="entry name" value="CTP_transf_like"/>
    <property type="match status" value="1"/>
</dbReference>
<dbReference type="GO" id="GO:0016779">
    <property type="term" value="F:nucleotidyltransferase activity"/>
    <property type="evidence" value="ECO:0007669"/>
    <property type="project" value="UniProtKB-KW"/>
</dbReference>
<sequence length="159" mass="18291">MAKTVITYGTFDMFHVGHLSLLRRLRDMGDQLIVAVSTDEFNAVKGKRTLVPYSQRAEIVSSIRYVDWVIAENDWEQKVDDVKKYAVDVFAIGDDWRGHFDFLKPYCEVVYLERTQGISSTDLKSSLEQMMMMSADELLKVFEVLELGRSRSSVLAKPR</sequence>
<name>A0A1H2LPL1_9PSED</name>
<accession>A0A1H2LPL1</accession>
<keyword evidence="1 4" id="KW-0808">Transferase</keyword>
<dbReference type="PANTHER" id="PTHR43793">
    <property type="entry name" value="FAD SYNTHASE"/>
    <property type="match status" value="1"/>
</dbReference>
<evidence type="ECO:0000256" key="1">
    <source>
        <dbReference type="ARBA" id="ARBA00022679"/>
    </source>
</evidence>
<dbReference type="InterPro" id="IPR014729">
    <property type="entry name" value="Rossmann-like_a/b/a_fold"/>
</dbReference>
<protein>
    <submittedName>
        <fullName evidence="4">Glycerol-3-phosphate cytidylyltransferase</fullName>
    </submittedName>
</protein>
<dbReference type="Proteomes" id="UP000198675">
    <property type="component" value="Chromosome I"/>
</dbReference>
<dbReference type="InterPro" id="IPR050385">
    <property type="entry name" value="Archaeal_FAD_synthase"/>
</dbReference>
<evidence type="ECO:0000256" key="2">
    <source>
        <dbReference type="ARBA" id="ARBA00022695"/>
    </source>
</evidence>
<dbReference type="NCBIfam" id="TIGR00125">
    <property type="entry name" value="cyt_tran_rel"/>
    <property type="match status" value="1"/>
</dbReference>
<dbReference type="InterPro" id="IPR004821">
    <property type="entry name" value="Cyt_trans-like"/>
</dbReference>
<dbReference type="EMBL" id="LT629797">
    <property type="protein sequence ID" value="SDU82618.1"/>
    <property type="molecule type" value="Genomic_DNA"/>
</dbReference>